<name>A0A9R0ZPJ8_TRITD</name>
<organism evidence="1 2">
    <name type="scientific">Triticum turgidum subsp. durum</name>
    <name type="common">Durum wheat</name>
    <name type="synonym">Triticum durum</name>
    <dbReference type="NCBI Taxonomy" id="4567"/>
    <lineage>
        <taxon>Eukaryota</taxon>
        <taxon>Viridiplantae</taxon>
        <taxon>Streptophyta</taxon>
        <taxon>Embryophyta</taxon>
        <taxon>Tracheophyta</taxon>
        <taxon>Spermatophyta</taxon>
        <taxon>Magnoliopsida</taxon>
        <taxon>Liliopsida</taxon>
        <taxon>Poales</taxon>
        <taxon>Poaceae</taxon>
        <taxon>BOP clade</taxon>
        <taxon>Pooideae</taxon>
        <taxon>Triticodae</taxon>
        <taxon>Triticeae</taxon>
        <taxon>Triticinae</taxon>
        <taxon>Triticum</taxon>
    </lineage>
</organism>
<dbReference type="PANTHER" id="PTHR35317:SF38">
    <property type="entry name" value="RNA-DIRECTED DNA POLYMERASE"/>
    <property type="match status" value="1"/>
</dbReference>
<evidence type="ECO:0000313" key="2">
    <source>
        <dbReference type="Proteomes" id="UP000324705"/>
    </source>
</evidence>
<dbReference type="Pfam" id="PF14223">
    <property type="entry name" value="Retrotran_gag_2"/>
    <property type="match status" value="1"/>
</dbReference>
<sequence length="122" mass="13765">MSMKKSEGVGEFALKLTSLVNEMRALGSKMEDIAVVEKLLRAVPDKFLPIVVTIEQWGDVTKMSVMEVIGRLKNRELGKPENRNKEENKGHDMGPWRSVFCARVFVQFYVIDPEGEVPTIGI</sequence>
<dbReference type="Proteomes" id="UP000324705">
    <property type="component" value="Chromosome 7A"/>
</dbReference>
<keyword evidence="2" id="KW-1185">Reference proteome</keyword>
<dbReference type="EMBL" id="LT934123">
    <property type="protein sequence ID" value="VAI80541.1"/>
    <property type="molecule type" value="Genomic_DNA"/>
</dbReference>
<dbReference type="Gramene" id="TRITD7Av1G256750.1">
    <property type="protein sequence ID" value="TRITD7Av1G256750.1"/>
    <property type="gene ID" value="TRITD7Av1G256750"/>
</dbReference>
<accession>A0A9R0ZPJ8</accession>
<dbReference type="AlphaFoldDB" id="A0A9R0ZPJ8"/>
<proteinExistence type="predicted"/>
<reference evidence="1 2" key="1">
    <citation type="submission" date="2017-09" db="EMBL/GenBank/DDBJ databases">
        <authorList>
            <consortium name="International Durum Wheat Genome Sequencing Consortium (IDWGSC)"/>
            <person name="Milanesi L."/>
        </authorList>
    </citation>
    <scope>NUCLEOTIDE SEQUENCE [LARGE SCALE GENOMIC DNA]</scope>
    <source>
        <strain evidence="2">cv. Svevo</strain>
    </source>
</reference>
<evidence type="ECO:0000313" key="1">
    <source>
        <dbReference type="EMBL" id="VAI80541.1"/>
    </source>
</evidence>
<gene>
    <name evidence="1" type="ORF">TRITD_7Av1G256750</name>
</gene>
<protein>
    <submittedName>
        <fullName evidence="1">Uncharacterized protein</fullName>
    </submittedName>
</protein>
<dbReference type="PANTHER" id="PTHR35317">
    <property type="entry name" value="OS04G0629600 PROTEIN"/>
    <property type="match status" value="1"/>
</dbReference>